<evidence type="ECO:0000313" key="1">
    <source>
        <dbReference type="EMBL" id="GJM61468.1"/>
    </source>
</evidence>
<comment type="caution">
    <text evidence="1">The sequence shown here is derived from an EMBL/GenBank/DDBJ whole genome shotgun (WGS) entry which is preliminary data.</text>
</comment>
<name>A0AAN5AM28_9BACT</name>
<protein>
    <submittedName>
        <fullName evidence="1">Uncharacterized protein</fullName>
    </submittedName>
</protein>
<dbReference type="Proteomes" id="UP001310022">
    <property type="component" value="Unassembled WGS sequence"/>
</dbReference>
<sequence>MELNEIQQNILAEYYFTDLAGAALIQSIETHPNNSKAVIINLNTPWRNTSNIVVNFINESMVAQLPEGDCRCSLAKYKARMDHELLLSFAEMQNLN</sequence>
<keyword evidence="2" id="KW-1185">Reference proteome</keyword>
<proteinExistence type="predicted"/>
<gene>
    <name evidence="1" type="ORF">PEDI_20200</name>
</gene>
<evidence type="ECO:0000313" key="2">
    <source>
        <dbReference type="Proteomes" id="UP001310022"/>
    </source>
</evidence>
<dbReference type="RefSeq" id="WP_053405477.1">
    <property type="nucleotide sequence ID" value="NZ_BQKE01000001.1"/>
</dbReference>
<reference evidence="1 2" key="1">
    <citation type="submission" date="2021-12" db="EMBL/GenBank/DDBJ databases">
        <title>Genome sequencing of bacteria with rrn-lacking chromosome and rrn-plasmid.</title>
        <authorList>
            <person name="Anda M."/>
            <person name="Iwasaki W."/>
        </authorList>
    </citation>
    <scope>NUCLEOTIDE SEQUENCE [LARGE SCALE GENOMIC DNA]</scope>
    <source>
        <strain evidence="1 2">NBRC 15940</strain>
    </source>
</reference>
<organism evidence="1 2">
    <name type="scientific">Persicobacter diffluens</name>
    <dbReference type="NCBI Taxonomy" id="981"/>
    <lineage>
        <taxon>Bacteria</taxon>
        <taxon>Pseudomonadati</taxon>
        <taxon>Bacteroidota</taxon>
        <taxon>Cytophagia</taxon>
        <taxon>Cytophagales</taxon>
        <taxon>Persicobacteraceae</taxon>
        <taxon>Persicobacter</taxon>
    </lineage>
</organism>
<accession>A0AAN5AM28</accession>
<dbReference type="EMBL" id="BQKE01000001">
    <property type="protein sequence ID" value="GJM61468.1"/>
    <property type="molecule type" value="Genomic_DNA"/>
</dbReference>
<dbReference type="AlphaFoldDB" id="A0AAN5AM28"/>